<protein>
    <submittedName>
        <fullName evidence="2">Uncharacterized protein</fullName>
    </submittedName>
</protein>
<accession>A0AAN9ATY8</accession>
<comment type="caution">
    <text evidence="2">The sequence shown here is derived from an EMBL/GenBank/DDBJ whole genome shotgun (WGS) entry which is preliminary data.</text>
</comment>
<gene>
    <name evidence="2" type="ORF">V1264_007026</name>
</gene>
<sequence>MSKVFILILLVTCCVWISGGLNCFQCLDPKTGGPCQHDFKGLTNTSKGIFPNITKPYYKECYNDTFNKRHIVQDYCVIETFHLGGELKSFIRDCSDGQNFSFTGDVKNEKLNDITPNNFTTCVYRLSANAHICITLCNTGDFCNGPIPAPNDTEDCYDNETGDNSTCGAGSLLLGTSGPFGPIVDRLLGRAYLLPVLVSMLSVHFFG</sequence>
<dbReference type="Proteomes" id="UP001374579">
    <property type="component" value="Unassembled WGS sequence"/>
</dbReference>
<evidence type="ECO:0000256" key="1">
    <source>
        <dbReference type="SAM" id="SignalP"/>
    </source>
</evidence>
<dbReference type="AlphaFoldDB" id="A0AAN9ATY8"/>
<feature type="signal peptide" evidence="1">
    <location>
        <begin position="1"/>
        <end position="20"/>
    </location>
</feature>
<feature type="chain" id="PRO_5042849055" evidence="1">
    <location>
        <begin position="21"/>
        <end position="207"/>
    </location>
</feature>
<reference evidence="2 3" key="1">
    <citation type="submission" date="2024-02" db="EMBL/GenBank/DDBJ databases">
        <title>Chromosome-scale genome assembly of the rough periwinkle Littorina saxatilis.</title>
        <authorList>
            <person name="De Jode A."/>
            <person name="Faria R."/>
            <person name="Formenti G."/>
            <person name="Sims Y."/>
            <person name="Smith T.P."/>
            <person name="Tracey A."/>
            <person name="Wood J.M.D."/>
            <person name="Zagrodzka Z.B."/>
            <person name="Johannesson K."/>
            <person name="Butlin R.K."/>
            <person name="Leder E.H."/>
        </authorList>
    </citation>
    <scope>NUCLEOTIDE SEQUENCE [LARGE SCALE GENOMIC DNA]</scope>
    <source>
        <strain evidence="2">Snail1</strain>
        <tissue evidence="2">Muscle</tissue>
    </source>
</reference>
<dbReference type="EMBL" id="JBAMIC010000019">
    <property type="protein sequence ID" value="KAK7093236.1"/>
    <property type="molecule type" value="Genomic_DNA"/>
</dbReference>
<proteinExistence type="predicted"/>
<evidence type="ECO:0000313" key="2">
    <source>
        <dbReference type="EMBL" id="KAK7093236.1"/>
    </source>
</evidence>
<keyword evidence="1" id="KW-0732">Signal</keyword>
<name>A0AAN9ATY8_9CAEN</name>
<organism evidence="2 3">
    <name type="scientific">Littorina saxatilis</name>
    <dbReference type="NCBI Taxonomy" id="31220"/>
    <lineage>
        <taxon>Eukaryota</taxon>
        <taxon>Metazoa</taxon>
        <taxon>Spiralia</taxon>
        <taxon>Lophotrochozoa</taxon>
        <taxon>Mollusca</taxon>
        <taxon>Gastropoda</taxon>
        <taxon>Caenogastropoda</taxon>
        <taxon>Littorinimorpha</taxon>
        <taxon>Littorinoidea</taxon>
        <taxon>Littorinidae</taxon>
        <taxon>Littorina</taxon>
    </lineage>
</organism>
<evidence type="ECO:0000313" key="3">
    <source>
        <dbReference type="Proteomes" id="UP001374579"/>
    </source>
</evidence>
<keyword evidence="3" id="KW-1185">Reference proteome</keyword>